<feature type="transmembrane region" description="Helical" evidence="1">
    <location>
        <begin position="366"/>
        <end position="389"/>
    </location>
</feature>
<keyword evidence="1" id="KW-0812">Transmembrane</keyword>
<keyword evidence="1" id="KW-1133">Transmembrane helix</keyword>
<accession>A0A512AIU6</accession>
<feature type="transmembrane region" description="Helical" evidence="1">
    <location>
        <begin position="396"/>
        <end position="414"/>
    </location>
</feature>
<keyword evidence="3" id="KW-1185">Reference proteome</keyword>
<evidence type="ECO:0000313" key="3">
    <source>
        <dbReference type="Proteomes" id="UP000321464"/>
    </source>
</evidence>
<dbReference type="EMBL" id="BJYR01000010">
    <property type="protein sequence ID" value="GEN99637.1"/>
    <property type="molecule type" value="Genomic_DNA"/>
</dbReference>
<reference evidence="2 3" key="1">
    <citation type="submission" date="2019-07" db="EMBL/GenBank/DDBJ databases">
        <title>Whole genome shotgun sequence of Novosphingobium sediminis NBRC 106119.</title>
        <authorList>
            <person name="Hosoyama A."/>
            <person name="Uohara A."/>
            <person name="Ohji S."/>
            <person name="Ichikawa N."/>
        </authorList>
    </citation>
    <scope>NUCLEOTIDE SEQUENCE [LARGE SCALE GENOMIC DNA]</scope>
    <source>
        <strain evidence="2 3">NBRC 106119</strain>
    </source>
</reference>
<organism evidence="2 3">
    <name type="scientific">Novosphingobium sediminis</name>
    <dbReference type="NCBI Taxonomy" id="707214"/>
    <lineage>
        <taxon>Bacteria</taxon>
        <taxon>Pseudomonadati</taxon>
        <taxon>Pseudomonadota</taxon>
        <taxon>Alphaproteobacteria</taxon>
        <taxon>Sphingomonadales</taxon>
        <taxon>Sphingomonadaceae</taxon>
        <taxon>Novosphingobium</taxon>
    </lineage>
</organism>
<feature type="transmembrane region" description="Helical" evidence="1">
    <location>
        <begin position="27"/>
        <end position="44"/>
    </location>
</feature>
<evidence type="ECO:0000313" key="2">
    <source>
        <dbReference type="EMBL" id="GEN99637.1"/>
    </source>
</evidence>
<comment type="caution">
    <text evidence="2">The sequence shown here is derived from an EMBL/GenBank/DDBJ whole genome shotgun (WGS) entry which is preliminary data.</text>
</comment>
<dbReference type="AlphaFoldDB" id="A0A512AIU6"/>
<proteinExistence type="predicted"/>
<protein>
    <submittedName>
        <fullName evidence="2">Uncharacterized protein</fullName>
    </submittedName>
</protein>
<feature type="transmembrane region" description="Helical" evidence="1">
    <location>
        <begin position="269"/>
        <end position="289"/>
    </location>
</feature>
<gene>
    <name evidence="2" type="ORF">NSE01_14700</name>
</gene>
<feature type="transmembrane region" description="Helical" evidence="1">
    <location>
        <begin position="140"/>
        <end position="160"/>
    </location>
</feature>
<dbReference type="Proteomes" id="UP000321464">
    <property type="component" value="Unassembled WGS sequence"/>
</dbReference>
<sequence>MNAQTLRMPVRNAQMARAGTHYRPDPMTLWVLAIMAVFTISTPAVEVLGLPRITVVSAGFTLYMLFRIRGRLNPDLMCFVFAYVAAFVPSTIAASFAGDVRIVSVAQGVVGLVTLMVIGTYFLNWLRFTPQKKIAFQFRLLVRFFLALTIIEIAFFQYFVNIRTYLYRNSDALADVGSLLSRELTVYGGRPSGLFSEPSHFARYIGLMMIAYISATKRSVPSLWASGAFMLATRSVSFFFAIPAMFIEARQAALADTAAGTGKRRKSPIPLRIVGVGIVASLALAGIYYTQSDRINAALGTGSNSAVTGDNSLNERIVLPAGYFVDGPKSLLIGLGPTPQDEMQEYTLFATRSAYHSRLSSDYKSAVSATIFTLGGMGYTGIAIMLVIMFQLRGRFGVGLVFAYFISNTFSSGYHSATSLVPSGLLLSILIFQKGNVAVRRRMPRQAVR</sequence>
<keyword evidence="1" id="KW-0472">Membrane</keyword>
<feature type="transmembrane region" description="Helical" evidence="1">
    <location>
        <begin position="78"/>
        <end position="97"/>
    </location>
</feature>
<feature type="transmembrane region" description="Helical" evidence="1">
    <location>
        <begin position="109"/>
        <end position="128"/>
    </location>
</feature>
<name>A0A512AIU6_9SPHN</name>
<feature type="transmembrane region" description="Helical" evidence="1">
    <location>
        <begin position="420"/>
        <end position="439"/>
    </location>
</feature>
<feature type="transmembrane region" description="Helical" evidence="1">
    <location>
        <begin position="223"/>
        <end position="248"/>
    </location>
</feature>
<evidence type="ECO:0000256" key="1">
    <source>
        <dbReference type="SAM" id="Phobius"/>
    </source>
</evidence>